<dbReference type="SMART" id="SM00042">
    <property type="entry name" value="CUB"/>
    <property type="match status" value="2"/>
</dbReference>
<dbReference type="CDD" id="cd00112">
    <property type="entry name" value="LDLa"/>
    <property type="match status" value="1"/>
</dbReference>
<reference evidence="5" key="1">
    <citation type="submission" date="2018-11" db="EMBL/GenBank/DDBJ databases">
        <authorList>
            <person name="Alioto T."/>
            <person name="Alioto T."/>
        </authorList>
    </citation>
    <scope>NUCLEOTIDE SEQUENCE</scope>
</reference>
<evidence type="ECO:0000313" key="6">
    <source>
        <dbReference type="Proteomes" id="UP000596742"/>
    </source>
</evidence>
<evidence type="ECO:0000256" key="1">
    <source>
        <dbReference type="ARBA" id="ARBA00023157"/>
    </source>
</evidence>
<dbReference type="Pfam" id="PF00653">
    <property type="entry name" value="BIR"/>
    <property type="match status" value="1"/>
</dbReference>
<dbReference type="Pfam" id="PF00431">
    <property type="entry name" value="CUB"/>
    <property type="match status" value="2"/>
</dbReference>
<dbReference type="PROSITE" id="PS50143">
    <property type="entry name" value="BIR_REPEAT_2"/>
    <property type="match status" value="1"/>
</dbReference>
<dbReference type="Gene3D" id="4.10.400.10">
    <property type="entry name" value="Low-density Lipoprotein Receptor"/>
    <property type="match status" value="1"/>
</dbReference>
<dbReference type="SUPFAM" id="SSF49854">
    <property type="entry name" value="Spermadhesin, CUB domain"/>
    <property type="match status" value="2"/>
</dbReference>
<keyword evidence="1 2" id="KW-1015">Disulfide bond</keyword>
<dbReference type="SUPFAM" id="SSF57924">
    <property type="entry name" value="Inhibitor of apoptosis (IAP) repeat"/>
    <property type="match status" value="2"/>
</dbReference>
<comment type="caution">
    <text evidence="5">The sequence shown here is derived from an EMBL/GenBank/DDBJ whole genome shotgun (WGS) entry which is preliminary data.</text>
</comment>
<feature type="disulfide bond" evidence="2">
    <location>
        <begin position="677"/>
        <end position="692"/>
    </location>
</feature>
<keyword evidence="3" id="KW-0812">Transmembrane</keyword>
<dbReference type="Gene3D" id="1.10.1170.10">
    <property type="entry name" value="Inhibitor Of Apoptosis Protein (2mihbC-IAP-1), Chain A"/>
    <property type="match status" value="1"/>
</dbReference>
<dbReference type="GO" id="GO:0051726">
    <property type="term" value="P:regulation of cell cycle"/>
    <property type="evidence" value="ECO:0007669"/>
    <property type="project" value="TreeGrafter"/>
</dbReference>
<accession>A0A8B6EFL6</accession>
<dbReference type="PROSITE" id="PS01209">
    <property type="entry name" value="LDLRA_1"/>
    <property type="match status" value="1"/>
</dbReference>
<dbReference type="Pfam" id="PF00057">
    <property type="entry name" value="Ldl_recept_a"/>
    <property type="match status" value="1"/>
</dbReference>
<comment type="caution">
    <text evidence="2">Lacks conserved residue(s) required for the propagation of feature annotation.</text>
</comment>
<proteinExistence type="predicted"/>
<dbReference type="PANTHER" id="PTHR10044:SF139">
    <property type="entry name" value="DEATH-ASSOCIATED INHIBITOR OF APOPTOSIS 2"/>
    <property type="match status" value="1"/>
</dbReference>
<dbReference type="OrthoDB" id="6514358at2759"/>
<feature type="domain" description="CUB" evidence="4">
    <location>
        <begin position="420"/>
        <end position="538"/>
    </location>
</feature>
<dbReference type="PANTHER" id="PTHR10044">
    <property type="entry name" value="INHIBITOR OF APOPTOSIS"/>
    <property type="match status" value="1"/>
</dbReference>
<evidence type="ECO:0000259" key="4">
    <source>
        <dbReference type="PROSITE" id="PS01180"/>
    </source>
</evidence>
<protein>
    <recommendedName>
        <fullName evidence="4">CUB domain-containing protein</fullName>
    </recommendedName>
</protein>
<feature type="disulfide bond" evidence="2">
    <location>
        <begin position="665"/>
        <end position="683"/>
    </location>
</feature>
<keyword evidence="3" id="KW-0472">Membrane</keyword>
<feature type="non-terminal residue" evidence="5">
    <location>
        <position position="1"/>
    </location>
</feature>
<dbReference type="GO" id="GO:0005634">
    <property type="term" value="C:nucleus"/>
    <property type="evidence" value="ECO:0007669"/>
    <property type="project" value="TreeGrafter"/>
</dbReference>
<dbReference type="AlphaFoldDB" id="A0A8B6EFL6"/>
<feature type="domain" description="CUB" evidence="4">
    <location>
        <begin position="540"/>
        <end position="657"/>
    </location>
</feature>
<dbReference type="InterPro" id="IPR036055">
    <property type="entry name" value="LDL_receptor-like_sf"/>
</dbReference>
<dbReference type="InterPro" id="IPR000859">
    <property type="entry name" value="CUB_dom"/>
</dbReference>
<dbReference type="InterPro" id="IPR050784">
    <property type="entry name" value="IAP"/>
</dbReference>
<dbReference type="InterPro" id="IPR023415">
    <property type="entry name" value="LDLR_class-A_CS"/>
</dbReference>
<dbReference type="SMART" id="SM00192">
    <property type="entry name" value="LDLa"/>
    <property type="match status" value="1"/>
</dbReference>
<dbReference type="InterPro" id="IPR001370">
    <property type="entry name" value="BIR_rpt"/>
</dbReference>
<dbReference type="InterPro" id="IPR035914">
    <property type="entry name" value="Sperma_CUB_dom_sf"/>
</dbReference>
<evidence type="ECO:0000256" key="3">
    <source>
        <dbReference type="SAM" id="Phobius"/>
    </source>
</evidence>
<dbReference type="InterPro" id="IPR002172">
    <property type="entry name" value="LDrepeatLR_classA_rpt"/>
</dbReference>
<gene>
    <name evidence="5" type="ORF">MGAL_10B092198</name>
</gene>
<evidence type="ECO:0000313" key="5">
    <source>
        <dbReference type="EMBL" id="VDI32820.1"/>
    </source>
</evidence>
<feature type="transmembrane region" description="Helical" evidence="3">
    <location>
        <begin position="703"/>
        <end position="728"/>
    </location>
</feature>
<dbReference type="PROSITE" id="PS01180">
    <property type="entry name" value="CUB"/>
    <property type="match status" value="2"/>
</dbReference>
<feature type="transmembrane region" description="Helical" evidence="3">
    <location>
        <begin position="12"/>
        <end position="36"/>
    </location>
</feature>
<dbReference type="PROSITE" id="PS50068">
    <property type="entry name" value="LDLRA_2"/>
    <property type="match status" value="1"/>
</dbReference>
<dbReference type="SUPFAM" id="SSF57424">
    <property type="entry name" value="LDL receptor-like module"/>
    <property type="match status" value="1"/>
</dbReference>
<dbReference type="SMART" id="SM00238">
    <property type="entry name" value="BIR"/>
    <property type="match status" value="1"/>
</dbReference>
<keyword evidence="6" id="KW-1185">Reference proteome</keyword>
<dbReference type="GO" id="GO:0005737">
    <property type="term" value="C:cytoplasm"/>
    <property type="evidence" value="ECO:0007669"/>
    <property type="project" value="TreeGrafter"/>
</dbReference>
<organism evidence="5 6">
    <name type="scientific">Mytilus galloprovincialis</name>
    <name type="common">Mediterranean mussel</name>
    <dbReference type="NCBI Taxonomy" id="29158"/>
    <lineage>
        <taxon>Eukaryota</taxon>
        <taxon>Metazoa</taxon>
        <taxon>Spiralia</taxon>
        <taxon>Lophotrochozoa</taxon>
        <taxon>Mollusca</taxon>
        <taxon>Bivalvia</taxon>
        <taxon>Autobranchia</taxon>
        <taxon>Pteriomorphia</taxon>
        <taxon>Mytilida</taxon>
        <taxon>Mytiloidea</taxon>
        <taxon>Mytilidae</taxon>
        <taxon>Mytilinae</taxon>
        <taxon>Mytilus</taxon>
    </lineage>
</organism>
<sequence>SGAPEITPSFLWGSCCLFFSFLCCVMCTIVCLFVFMSNNFANISKLATYSTWKGQQSSIVLVRKGFSYSGQNCVIKCDECDASVDMNRTNIINLTNEHAESCRIRQLIQPKPPNQCEQSRSVLSSRQTQHLPEACMADINIYPSMASIMGAPSDECPCSSCSRSNIFLPTLHTERDMHGLPRLIGKRLILRMKRRIEENNGPIHFQFKDEAHRRQSFDLHDENKINNRIQAEAGFFSMEERKEERVCFCCDGCLRKEVLTIDPWREHARWFPVCPHVLQKKGERFVHDVLDDTKILKRHLKGLNRPTKMETCIVVDALDARYPRCLIEETIQGFFHEYGNIIFEIRSTELCDNETLYVYEGGPLTGRKLGTVTKTTQMTRYPKFSASVKEGLSMYMKKDGSSSCNSTVVVQGSYWTVPDCSADLVSTSTIKNLTSPLYPDQYPLNSHCTWTTKPLPGNKTASVYVTINKVDLRDDNNVKVINKGKPLSYYTGSELLPDTVARITDNVTASIVFDSSIMNNGTGLETPGYGFSLSYRFLECGASLNAKNGTLSSLTDVPTNASECIWVITVPPTTGKTGVNIVSFNIDIKGVAKWQNLELRDGGRATSPLLNHDLSMTKSLSFLTRYNVLWVHYRRNTTGDIIMSDTKFSFKLSFKTYNCDSKHQCRNGICLHPDWKCNGLDDCGDNTDEANCIMSSKDKGVKAWLTAVLCIICFLIGVVLTIVLPALYKRWKYPNYNQLKDIMDPSIS</sequence>
<name>A0A8B6EFL6_MYTGA</name>
<dbReference type="Gene3D" id="2.60.120.290">
    <property type="entry name" value="Spermadhesin, CUB domain"/>
    <property type="match status" value="2"/>
</dbReference>
<evidence type="ECO:0000256" key="2">
    <source>
        <dbReference type="PROSITE-ProRule" id="PRU00124"/>
    </source>
</evidence>
<keyword evidence="3" id="KW-1133">Transmembrane helix</keyword>
<dbReference type="Proteomes" id="UP000596742">
    <property type="component" value="Unassembled WGS sequence"/>
</dbReference>
<dbReference type="EMBL" id="UYJE01004970">
    <property type="protein sequence ID" value="VDI32820.1"/>
    <property type="molecule type" value="Genomic_DNA"/>
</dbReference>